<name>A0ABS6WLV5_9HYPH</name>
<gene>
    <name evidence="2" type="ORF">KY465_06275</name>
</gene>
<evidence type="ECO:0000313" key="2">
    <source>
        <dbReference type="EMBL" id="MBW3096880.1"/>
    </source>
</evidence>
<dbReference type="PROSITE" id="PS51186">
    <property type="entry name" value="GNAT"/>
    <property type="match status" value="1"/>
</dbReference>
<comment type="caution">
    <text evidence="2">The sequence shown here is derived from an EMBL/GenBank/DDBJ whole genome shotgun (WGS) entry which is preliminary data.</text>
</comment>
<dbReference type="RefSeq" id="WP_219200848.1">
    <property type="nucleotide sequence ID" value="NZ_JAHWQX010000002.1"/>
</dbReference>
<organism evidence="2 3">
    <name type="scientific">Pseudohoeflea coraliihabitans</name>
    <dbReference type="NCBI Taxonomy" id="2860393"/>
    <lineage>
        <taxon>Bacteria</taxon>
        <taxon>Pseudomonadati</taxon>
        <taxon>Pseudomonadota</taxon>
        <taxon>Alphaproteobacteria</taxon>
        <taxon>Hyphomicrobiales</taxon>
        <taxon>Rhizobiaceae</taxon>
        <taxon>Pseudohoeflea</taxon>
    </lineage>
</organism>
<protein>
    <submittedName>
        <fullName evidence="2">GNAT family N-acetyltransferase</fullName>
    </submittedName>
</protein>
<dbReference type="Proteomes" id="UP001430804">
    <property type="component" value="Unassembled WGS sequence"/>
</dbReference>
<accession>A0ABS6WLV5</accession>
<dbReference type="CDD" id="cd04301">
    <property type="entry name" value="NAT_SF"/>
    <property type="match status" value="1"/>
</dbReference>
<evidence type="ECO:0000259" key="1">
    <source>
        <dbReference type="PROSITE" id="PS51186"/>
    </source>
</evidence>
<feature type="domain" description="N-acetyltransferase" evidence="1">
    <location>
        <begin position="1"/>
        <end position="154"/>
    </location>
</feature>
<dbReference type="EMBL" id="JAHWQX010000002">
    <property type="protein sequence ID" value="MBW3096880.1"/>
    <property type="molecule type" value="Genomic_DNA"/>
</dbReference>
<proteinExistence type="predicted"/>
<dbReference type="Pfam" id="PF13527">
    <property type="entry name" value="Acetyltransf_9"/>
    <property type="match status" value="1"/>
</dbReference>
<dbReference type="InterPro" id="IPR000182">
    <property type="entry name" value="GNAT_dom"/>
</dbReference>
<evidence type="ECO:0000313" key="3">
    <source>
        <dbReference type="Proteomes" id="UP001430804"/>
    </source>
</evidence>
<sequence>MEFQETRLNPHLIDDHLHLLQTCFPHSSIFSKAYLTWLYLDNPAGEVVGYDAFHEGQLAATYVCIPTRAVLRGRPVRALLSLNTATAPNHRGKGLFTKLAERCYAHAENTGYEVVFGVANASSIGGFSRKLGFQDVISLEARVGIGPFPRIDFDQAYSQAEFRCDWDLERLTWRAGNPAGKLSLSRQSERIQICGATDFRLVNVQGELPLSSTVASTASLRPAPFRLHLGLAPRGTSRGGLSIAIPDKMKPSPLRLIYRNLSASDDRINSDSVFFQFIDFDAY</sequence>
<keyword evidence="3" id="KW-1185">Reference proteome</keyword>
<reference evidence="2" key="1">
    <citation type="submission" date="2021-07" db="EMBL/GenBank/DDBJ databases">
        <title>Pseudohoeflea marina sp. nov. a polyhydroxyalcanoate-producing bacterium.</title>
        <authorList>
            <person name="Zheng W."/>
            <person name="Yu S."/>
            <person name="Huang Y."/>
        </authorList>
    </citation>
    <scope>NUCLEOTIDE SEQUENCE</scope>
    <source>
        <strain evidence="2">DP4N28-3</strain>
    </source>
</reference>